<evidence type="ECO:0000256" key="2">
    <source>
        <dbReference type="ARBA" id="ARBA00022475"/>
    </source>
</evidence>
<feature type="transmembrane region" description="Helical" evidence="6">
    <location>
        <begin position="54"/>
        <end position="73"/>
    </location>
</feature>
<keyword evidence="3 6" id="KW-0812">Transmembrane</keyword>
<feature type="transmembrane region" description="Helical" evidence="6">
    <location>
        <begin position="277"/>
        <end position="298"/>
    </location>
</feature>
<dbReference type="PANTHER" id="PTHR42723">
    <property type="entry name" value="CHLOROPHYLL SYNTHASE"/>
    <property type="match status" value="1"/>
</dbReference>
<keyword evidence="4 6" id="KW-1133">Transmembrane helix</keyword>
<dbReference type="InterPro" id="IPR000537">
    <property type="entry name" value="UbiA_prenyltransferase"/>
</dbReference>
<feature type="transmembrane region" description="Helical" evidence="6">
    <location>
        <begin position="104"/>
        <end position="137"/>
    </location>
</feature>
<keyword evidence="8" id="KW-1185">Reference proteome</keyword>
<evidence type="ECO:0000313" key="7">
    <source>
        <dbReference type="EMBL" id="MDT0552897.1"/>
    </source>
</evidence>
<dbReference type="Gene3D" id="1.10.357.140">
    <property type="entry name" value="UbiA prenyltransferase"/>
    <property type="match status" value="1"/>
</dbReference>
<dbReference type="PANTHER" id="PTHR42723:SF1">
    <property type="entry name" value="CHLOROPHYLL SYNTHASE, CHLOROPLASTIC"/>
    <property type="match status" value="1"/>
</dbReference>
<comment type="subcellular location">
    <subcellularLocation>
        <location evidence="1">Membrane</location>
        <topology evidence="1">Multi-pass membrane protein</topology>
    </subcellularLocation>
</comment>
<feature type="transmembrane region" description="Helical" evidence="6">
    <location>
        <begin position="244"/>
        <end position="265"/>
    </location>
</feature>
<proteinExistence type="predicted"/>
<evidence type="ECO:0000256" key="1">
    <source>
        <dbReference type="ARBA" id="ARBA00004141"/>
    </source>
</evidence>
<dbReference type="Proteomes" id="UP001252186">
    <property type="component" value="Unassembled WGS sequence"/>
</dbReference>
<evidence type="ECO:0000256" key="4">
    <source>
        <dbReference type="ARBA" id="ARBA00022989"/>
    </source>
</evidence>
<dbReference type="EMBL" id="JAVRHV010000002">
    <property type="protein sequence ID" value="MDT0552897.1"/>
    <property type="molecule type" value="Genomic_DNA"/>
</dbReference>
<organism evidence="7 8">
    <name type="scientific">Urechidicola vernalis</name>
    <dbReference type="NCBI Taxonomy" id="3075600"/>
    <lineage>
        <taxon>Bacteria</taxon>
        <taxon>Pseudomonadati</taxon>
        <taxon>Bacteroidota</taxon>
        <taxon>Flavobacteriia</taxon>
        <taxon>Flavobacteriales</taxon>
        <taxon>Flavobacteriaceae</taxon>
        <taxon>Urechidicola</taxon>
    </lineage>
</organism>
<feature type="transmembrane region" description="Helical" evidence="6">
    <location>
        <begin position="144"/>
        <end position="167"/>
    </location>
</feature>
<gene>
    <name evidence="7" type="ORF">RM519_06540</name>
</gene>
<comment type="caution">
    <text evidence="7">The sequence shown here is derived from an EMBL/GenBank/DDBJ whole genome shotgun (WGS) entry which is preliminary data.</text>
</comment>
<keyword evidence="2" id="KW-1003">Cell membrane</keyword>
<evidence type="ECO:0000313" key="8">
    <source>
        <dbReference type="Proteomes" id="UP001252186"/>
    </source>
</evidence>
<protein>
    <submittedName>
        <fullName evidence="7">Geranylgeranylglycerol-phosphate geranylgeranyltransferase</fullName>
    </submittedName>
</protein>
<sequence>MSTSNNNQTYLFKLLSLFSVVRGYNILTLVAAQYLAALFIFSPQKSVKNVLLDANLFLVVLATVCVVASGYIINNFYDKETDQINRPVKSRIDSYVSQQTKLTIYFSLNFVGVLFAFFVSWKAALFFSVYIFLIWFYSHKLKRYPMVGLFSVTTLTILPFFAVFVYFKNFSEIIFIHAFFLFALLLIRELVKNMENMQGDILVNYHTVPIKYGISLTKKFITIISIAMIVPMYILWQYPEIGWMKIYFITSLFGMPLFLFLLWKSDTKSRYRLLHNLIKLLIFAGIFSLVLIDVNLIIDKILNN</sequence>
<dbReference type="InterPro" id="IPR044878">
    <property type="entry name" value="UbiA_sf"/>
</dbReference>
<evidence type="ECO:0000256" key="3">
    <source>
        <dbReference type="ARBA" id="ARBA00022692"/>
    </source>
</evidence>
<feature type="transmembrane region" description="Helical" evidence="6">
    <location>
        <begin position="220"/>
        <end position="238"/>
    </location>
</feature>
<name>A0ABU2Y4B3_9FLAO</name>
<evidence type="ECO:0000256" key="6">
    <source>
        <dbReference type="SAM" id="Phobius"/>
    </source>
</evidence>
<keyword evidence="5 6" id="KW-0472">Membrane</keyword>
<dbReference type="Pfam" id="PF01040">
    <property type="entry name" value="UbiA"/>
    <property type="match status" value="1"/>
</dbReference>
<evidence type="ECO:0000256" key="5">
    <source>
        <dbReference type="ARBA" id="ARBA00023136"/>
    </source>
</evidence>
<dbReference type="InterPro" id="IPR050475">
    <property type="entry name" value="Prenyltransferase_related"/>
</dbReference>
<reference evidence="7 8" key="1">
    <citation type="submission" date="2023-09" db="EMBL/GenBank/DDBJ databases">
        <authorList>
            <person name="Rey-Velasco X."/>
        </authorList>
    </citation>
    <scope>NUCLEOTIDE SEQUENCE [LARGE SCALE GENOMIC DNA]</scope>
    <source>
        <strain evidence="7 8">P050</strain>
    </source>
</reference>
<feature type="transmembrane region" description="Helical" evidence="6">
    <location>
        <begin position="20"/>
        <end position="42"/>
    </location>
</feature>
<feature type="transmembrane region" description="Helical" evidence="6">
    <location>
        <begin position="173"/>
        <end position="191"/>
    </location>
</feature>
<accession>A0ABU2Y4B3</accession>
<dbReference type="RefSeq" id="WP_311592852.1">
    <property type="nucleotide sequence ID" value="NZ_JAVRHV010000002.1"/>
</dbReference>
<dbReference type="CDD" id="cd13961">
    <property type="entry name" value="PT_UbiA_DGGGPS"/>
    <property type="match status" value="1"/>
</dbReference>